<protein>
    <submittedName>
        <fullName evidence="15">Ubiquitin-60S ribosomal protein L40-1</fullName>
    </submittedName>
</protein>
<evidence type="ECO:0000256" key="13">
    <source>
        <dbReference type="ARBA" id="ARBA00035124"/>
    </source>
</evidence>
<evidence type="ECO:0000256" key="7">
    <source>
        <dbReference type="ARBA" id="ARBA00022490"/>
    </source>
</evidence>
<comment type="subunit">
    <text evidence="13">Part of the 60S ribosomal subunit.</text>
</comment>
<keyword evidence="9" id="KW-0832">Ubl conjugation</keyword>
<dbReference type="Proteomes" id="UP001153555">
    <property type="component" value="Unassembled WGS sequence"/>
</dbReference>
<dbReference type="AlphaFoldDB" id="A0A9N7RLN3"/>
<keyword evidence="10 15" id="KW-0689">Ribosomal protein</keyword>
<dbReference type="PANTHER" id="PTHR10666">
    <property type="entry name" value="UBIQUITIN"/>
    <property type="match status" value="1"/>
</dbReference>
<dbReference type="OrthoDB" id="472at2759"/>
<keyword evidence="8" id="KW-1017">Isopeptide bond</keyword>
<evidence type="ECO:0000313" key="16">
    <source>
        <dbReference type="Proteomes" id="UP001153555"/>
    </source>
</evidence>
<evidence type="ECO:0000256" key="12">
    <source>
        <dbReference type="ARBA" id="ARBA00023274"/>
    </source>
</evidence>
<dbReference type="FunFam" id="4.10.1060.50:FF:000001">
    <property type="entry name" value="ubiquitin-60S ribosomal protein L40"/>
    <property type="match status" value="1"/>
</dbReference>
<accession>A0A9N7RLN3</accession>
<dbReference type="GO" id="GO:0003735">
    <property type="term" value="F:structural constituent of ribosome"/>
    <property type="evidence" value="ECO:0007669"/>
    <property type="project" value="InterPro"/>
</dbReference>
<dbReference type="GO" id="GO:0003729">
    <property type="term" value="F:mRNA binding"/>
    <property type="evidence" value="ECO:0007669"/>
    <property type="project" value="UniProtKB-ARBA"/>
</dbReference>
<evidence type="ECO:0000256" key="2">
    <source>
        <dbReference type="ARBA" id="ARBA00004123"/>
    </source>
</evidence>
<evidence type="ECO:0000256" key="9">
    <source>
        <dbReference type="ARBA" id="ARBA00022843"/>
    </source>
</evidence>
<dbReference type="InterPro" id="IPR011332">
    <property type="entry name" value="Ribosomal_zn-bd"/>
</dbReference>
<dbReference type="InterPro" id="IPR050158">
    <property type="entry name" value="Ubiquitin_ubiquitin-like"/>
</dbReference>
<proteinExistence type="inferred from homology"/>
<dbReference type="Pfam" id="PF00240">
    <property type="entry name" value="ubiquitin"/>
    <property type="match status" value="1"/>
</dbReference>
<dbReference type="SUPFAM" id="SSF57829">
    <property type="entry name" value="Zn-binding ribosomal proteins"/>
    <property type="match status" value="1"/>
</dbReference>
<dbReference type="PROSITE" id="PS50053">
    <property type="entry name" value="UBIQUITIN_2"/>
    <property type="match status" value="1"/>
</dbReference>
<dbReference type="EMBL" id="CACSLK010028053">
    <property type="protein sequence ID" value="CAA0834632.1"/>
    <property type="molecule type" value="Genomic_DNA"/>
</dbReference>
<evidence type="ECO:0000256" key="1">
    <source>
        <dbReference type="ARBA" id="ARBA00002241"/>
    </source>
</evidence>
<dbReference type="GO" id="GO:0005737">
    <property type="term" value="C:cytoplasm"/>
    <property type="evidence" value="ECO:0007669"/>
    <property type="project" value="UniProtKB-SubCell"/>
</dbReference>
<comment type="similarity">
    <text evidence="6">In the C-terminal section; belongs to the eukaryotic ribosomal protein eL40 family.</text>
</comment>
<feature type="domain" description="Ubiquitin-like" evidence="14">
    <location>
        <begin position="1"/>
        <end position="76"/>
    </location>
</feature>
<dbReference type="GO" id="GO:0005634">
    <property type="term" value="C:nucleus"/>
    <property type="evidence" value="ECO:0007669"/>
    <property type="project" value="UniProtKB-SubCell"/>
</dbReference>
<comment type="subcellular location">
    <subcellularLocation>
        <location evidence="3">Cytoplasm</location>
    </subcellularLocation>
    <subcellularLocation>
        <location evidence="2">Nucleus</location>
    </subcellularLocation>
</comment>
<dbReference type="PRINTS" id="PR00348">
    <property type="entry name" value="UBIQUITIN"/>
</dbReference>
<evidence type="ECO:0000256" key="3">
    <source>
        <dbReference type="ARBA" id="ARBA00004496"/>
    </source>
</evidence>
<evidence type="ECO:0000256" key="10">
    <source>
        <dbReference type="ARBA" id="ARBA00022980"/>
    </source>
</evidence>
<dbReference type="InterPro" id="IPR000626">
    <property type="entry name" value="Ubiquitin-like_dom"/>
</dbReference>
<keyword evidence="12" id="KW-0687">Ribonucleoprotein</keyword>
<dbReference type="InterPro" id="IPR029071">
    <property type="entry name" value="Ubiquitin-like_domsf"/>
</dbReference>
<dbReference type="SMART" id="SM00213">
    <property type="entry name" value="UBQ"/>
    <property type="match status" value="1"/>
</dbReference>
<dbReference type="GO" id="GO:0006412">
    <property type="term" value="P:translation"/>
    <property type="evidence" value="ECO:0007669"/>
    <property type="project" value="InterPro"/>
</dbReference>
<dbReference type="GO" id="GO:1990904">
    <property type="term" value="C:ribonucleoprotein complex"/>
    <property type="evidence" value="ECO:0007669"/>
    <property type="project" value="UniProtKB-KW"/>
</dbReference>
<organism evidence="15 16">
    <name type="scientific">Striga hermonthica</name>
    <name type="common">Purple witchweed</name>
    <name type="synonym">Buchnera hermonthica</name>
    <dbReference type="NCBI Taxonomy" id="68872"/>
    <lineage>
        <taxon>Eukaryota</taxon>
        <taxon>Viridiplantae</taxon>
        <taxon>Streptophyta</taxon>
        <taxon>Embryophyta</taxon>
        <taxon>Tracheophyta</taxon>
        <taxon>Spermatophyta</taxon>
        <taxon>Magnoliopsida</taxon>
        <taxon>eudicotyledons</taxon>
        <taxon>Gunneridae</taxon>
        <taxon>Pentapetalae</taxon>
        <taxon>asterids</taxon>
        <taxon>lamiids</taxon>
        <taxon>Lamiales</taxon>
        <taxon>Orobanchaceae</taxon>
        <taxon>Buchnereae</taxon>
        <taxon>Striga</taxon>
    </lineage>
</organism>
<comment type="similarity">
    <text evidence="5">Belongs to the ubiquitin family.</text>
</comment>
<dbReference type="SUPFAM" id="SSF54236">
    <property type="entry name" value="Ubiquitin-like"/>
    <property type="match status" value="1"/>
</dbReference>
<comment type="function">
    <text evidence="1">Component of the 60S subunit of the ribosome.</text>
</comment>
<dbReference type="PROSITE" id="PS00299">
    <property type="entry name" value="UBIQUITIN_1"/>
    <property type="match status" value="1"/>
</dbReference>
<dbReference type="Pfam" id="PF01020">
    <property type="entry name" value="Ribosomal_L40e"/>
    <property type="match status" value="1"/>
</dbReference>
<dbReference type="Gene3D" id="4.10.1060.50">
    <property type="match status" value="1"/>
</dbReference>
<sequence>MQIFVKTLTGKTVTLEVESCDSIDNVKAEIHDKEGIPEDQQRLIFAGKQLEDGRILSDYNIQKESTLHLVLRLRGGLPNRYKYDPSLMQLAYKYILNKQICRKCYARLPPRATNCRKKKCGHSNQLRPKSTKSIHAGFSWILALLLQC</sequence>
<evidence type="ECO:0000256" key="8">
    <source>
        <dbReference type="ARBA" id="ARBA00022499"/>
    </source>
</evidence>
<dbReference type="InterPro" id="IPR019956">
    <property type="entry name" value="Ubiquitin_dom"/>
</dbReference>
<evidence type="ECO:0000256" key="11">
    <source>
        <dbReference type="ARBA" id="ARBA00023242"/>
    </source>
</evidence>
<dbReference type="SMART" id="SM01377">
    <property type="entry name" value="Ribosomal_L40e"/>
    <property type="match status" value="1"/>
</dbReference>
<name>A0A9N7RLN3_STRHE</name>
<evidence type="ECO:0000256" key="5">
    <source>
        <dbReference type="ARBA" id="ARBA00008430"/>
    </source>
</evidence>
<keyword evidence="7" id="KW-0963">Cytoplasm</keyword>
<evidence type="ECO:0000313" key="15">
    <source>
        <dbReference type="EMBL" id="CAA0834632.1"/>
    </source>
</evidence>
<dbReference type="InterPro" id="IPR019954">
    <property type="entry name" value="Ubiquitin_CS"/>
</dbReference>
<dbReference type="InterPro" id="IPR001975">
    <property type="entry name" value="Ribosomal_eL40_dom"/>
</dbReference>
<dbReference type="FunFam" id="3.10.20.90:FF:000016">
    <property type="entry name" value="Polyubiquitin 3"/>
    <property type="match status" value="1"/>
</dbReference>
<evidence type="ECO:0000256" key="4">
    <source>
        <dbReference type="ARBA" id="ARBA00008373"/>
    </source>
</evidence>
<dbReference type="CDD" id="cd01803">
    <property type="entry name" value="Ubl_ubiquitin"/>
    <property type="match status" value="1"/>
</dbReference>
<evidence type="ECO:0000259" key="14">
    <source>
        <dbReference type="PROSITE" id="PS50053"/>
    </source>
</evidence>
<keyword evidence="11" id="KW-0539">Nucleus</keyword>
<comment type="similarity">
    <text evidence="4">In the N-terminal section; belongs to the ubiquitin family.</text>
</comment>
<reference evidence="15" key="1">
    <citation type="submission" date="2019-12" db="EMBL/GenBank/DDBJ databases">
        <authorList>
            <person name="Scholes J."/>
        </authorList>
    </citation>
    <scope>NUCLEOTIDE SEQUENCE</scope>
</reference>
<gene>
    <name evidence="15" type="ORF">SHERM_02445</name>
</gene>
<dbReference type="GO" id="GO:0005840">
    <property type="term" value="C:ribosome"/>
    <property type="evidence" value="ECO:0007669"/>
    <property type="project" value="UniProtKB-KW"/>
</dbReference>
<keyword evidence="16" id="KW-1185">Reference proteome</keyword>
<dbReference type="Gene3D" id="3.10.20.90">
    <property type="entry name" value="Phosphatidylinositol 3-kinase Catalytic Subunit, Chain A, domain 1"/>
    <property type="match status" value="1"/>
</dbReference>
<dbReference type="InterPro" id="IPR038587">
    <property type="entry name" value="Ribosomal_eL40_sf"/>
</dbReference>
<evidence type="ECO:0000256" key="6">
    <source>
        <dbReference type="ARBA" id="ARBA00010570"/>
    </source>
</evidence>
<comment type="caution">
    <text evidence="15">The sequence shown here is derived from an EMBL/GenBank/DDBJ whole genome shotgun (WGS) entry which is preliminary data.</text>
</comment>